<evidence type="ECO:0000313" key="3">
    <source>
        <dbReference type="Proteomes" id="UP001558652"/>
    </source>
</evidence>
<dbReference type="AlphaFoldDB" id="A0ABD0Z4L1"/>
<organism evidence="2 3">
    <name type="scientific">Ranatra chinensis</name>
    <dbReference type="NCBI Taxonomy" id="642074"/>
    <lineage>
        <taxon>Eukaryota</taxon>
        <taxon>Metazoa</taxon>
        <taxon>Ecdysozoa</taxon>
        <taxon>Arthropoda</taxon>
        <taxon>Hexapoda</taxon>
        <taxon>Insecta</taxon>
        <taxon>Pterygota</taxon>
        <taxon>Neoptera</taxon>
        <taxon>Paraneoptera</taxon>
        <taxon>Hemiptera</taxon>
        <taxon>Heteroptera</taxon>
        <taxon>Panheteroptera</taxon>
        <taxon>Nepomorpha</taxon>
        <taxon>Nepidae</taxon>
        <taxon>Ranatrinae</taxon>
        <taxon>Ranatra</taxon>
    </lineage>
</organism>
<dbReference type="EMBL" id="JBFDAA010000005">
    <property type="protein sequence ID" value="KAL1132463.1"/>
    <property type="molecule type" value="Genomic_DNA"/>
</dbReference>
<keyword evidence="3" id="KW-1185">Reference proteome</keyword>
<protein>
    <submittedName>
        <fullName evidence="2">Uncharacterized protein</fullName>
    </submittedName>
</protein>
<dbReference type="Proteomes" id="UP001558652">
    <property type="component" value="Unassembled WGS sequence"/>
</dbReference>
<name>A0ABD0Z4L1_9HEMI</name>
<accession>A0ABD0Z4L1</accession>
<evidence type="ECO:0000313" key="2">
    <source>
        <dbReference type="EMBL" id="KAL1132463.1"/>
    </source>
</evidence>
<sequence>MIECRPTRKKKPTSSGGQGDSVGCRVQDEEVEEEDESATQEECASCLHSIPHFRERSWERLDDWLWALHWSALLADTAALQEFDCLRDSQSDDSGDPPLPQVLPQIEDKPIVEEETEQNAHIQVLN</sequence>
<feature type="compositionally biased region" description="Acidic residues" evidence="1">
    <location>
        <begin position="29"/>
        <end position="39"/>
    </location>
</feature>
<evidence type="ECO:0000256" key="1">
    <source>
        <dbReference type="SAM" id="MobiDB-lite"/>
    </source>
</evidence>
<comment type="caution">
    <text evidence="2">The sequence shown here is derived from an EMBL/GenBank/DDBJ whole genome shotgun (WGS) entry which is preliminary data.</text>
</comment>
<proteinExistence type="predicted"/>
<reference evidence="2 3" key="1">
    <citation type="submission" date="2024-07" db="EMBL/GenBank/DDBJ databases">
        <title>Chromosome-level genome assembly of the water stick insect Ranatra chinensis (Heteroptera: Nepidae).</title>
        <authorList>
            <person name="Liu X."/>
        </authorList>
    </citation>
    <scope>NUCLEOTIDE SEQUENCE [LARGE SCALE GENOMIC DNA]</scope>
    <source>
        <strain evidence="2">Cailab_2021Rc</strain>
        <tissue evidence="2">Muscle</tissue>
    </source>
</reference>
<feature type="region of interest" description="Disordered" evidence="1">
    <location>
        <begin position="87"/>
        <end position="126"/>
    </location>
</feature>
<feature type="region of interest" description="Disordered" evidence="1">
    <location>
        <begin position="1"/>
        <end position="42"/>
    </location>
</feature>
<gene>
    <name evidence="2" type="ORF">AAG570_010418</name>
</gene>